<sequence>MSARHCQIPLPDTAVSLSSRMPTNKFLAGEQNAANVPPSQFTEAWKDLYYTLQRIDCTAQRKQKKNMFGWALYSTSERKGKHAPECRTTGLTELAWDLFSFDPCMPSPILLSQAIILALLVTALPAVHYTLTAQSLYTQPPVTSKRGLTSVSRSMSSR</sequence>
<dbReference type="Proteomes" id="UP000887226">
    <property type="component" value="Unassembled WGS sequence"/>
</dbReference>
<dbReference type="AlphaFoldDB" id="A0A9P8CGH3"/>
<keyword evidence="1" id="KW-0472">Membrane</keyword>
<accession>A0A9P8CGH3</accession>
<comment type="caution">
    <text evidence="2">The sequence shown here is derived from an EMBL/GenBank/DDBJ whole genome shotgun (WGS) entry which is preliminary data.</text>
</comment>
<evidence type="ECO:0000313" key="3">
    <source>
        <dbReference type="Proteomes" id="UP000887226"/>
    </source>
</evidence>
<proteinExistence type="predicted"/>
<evidence type="ECO:0000313" key="2">
    <source>
        <dbReference type="EMBL" id="KAG9246253.1"/>
    </source>
</evidence>
<protein>
    <submittedName>
        <fullName evidence="2">Uncharacterized protein</fullName>
    </submittedName>
</protein>
<keyword evidence="1" id="KW-1133">Transmembrane helix</keyword>
<gene>
    <name evidence="2" type="ORF">BJ878DRAFT_298515</name>
</gene>
<evidence type="ECO:0000256" key="1">
    <source>
        <dbReference type="SAM" id="Phobius"/>
    </source>
</evidence>
<keyword evidence="3" id="KW-1185">Reference proteome</keyword>
<organism evidence="2 3">
    <name type="scientific">Calycina marina</name>
    <dbReference type="NCBI Taxonomy" id="1763456"/>
    <lineage>
        <taxon>Eukaryota</taxon>
        <taxon>Fungi</taxon>
        <taxon>Dikarya</taxon>
        <taxon>Ascomycota</taxon>
        <taxon>Pezizomycotina</taxon>
        <taxon>Leotiomycetes</taxon>
        <taxon>Helotiales</taxon>
        <taxon>Pezizellaceae</taxon>
        <taxon>Calycina</taxon>
    </lineage>
</organism>
<keyword evidence="1" id="KW-0812">Transmembrane</keyword>
<name>A0A9P8CGH3_9HELO</name>
<feature type="transmembrane region" description="Helical" evidence="1">
    <location>
        <begin position="109"/>
        <end position="131"/>
    </location>
</feature>
<reference evidence="2" key="1">
    <citation type="journal article" date="2021" name="IMA Fungus">
        <title>Genomic characterization of three marine fungi, including Emericellopsis atlantica sp. nov. with signatures of a generalist lifestyle and marine biomass degradation.</title>
        <authorList>
            <person name="Hagestad O.C."/>
            <person name="Hou L."/>
            <person name="Andersen J.H."/>
            <person name="Hansen E.H."/>
            <person name="Altermark B."/>
            <person name="Li C."/>
            <person name="Kuhnert E."/>
            <person name="Cox R.J."/>
            <person name="Crous P.W."/>
            <person name="Spatafora J.W."/>
            <person name="Lail K."/>
            <person name="Amirebrahimi M."/>
            <person name="Lipzen A."/>
            <person name="Pangilinan J."/>
            <person name="Andreopoulos W."/>
            <person name="Hayes R.D."/>
            <person name="Ng V."/>
            <person name="Grigoriev I.V."/>
            <person name="Jackson S.A."/>
            <person name="Sutton T.D.S."/>
            <person name="Dobson A.D.W."/>
            <person name="Rama T."/>
        </authorList>
    </citation>
    <scope>NUCLEOTIDE SEQUENCE</scope>
    <source>
        <strain evidence="2">TRa3180A</strain>
    </source>
</reference>
<dbReference type="EMBL" id="MU253811">
    <property type="protein sequence ID" value="KAG9246253.1"/>
    <property type="molecule type" value="Genomic_DNA"/>
</dbReference>